<sequence length="466" mass="54544">MSHNKLLYQDINEMLAELNAKDRGRYFICTCPECEHQEAFIYKNNMNFIQCNRENSCGERFILTYEEKEAEVFYSTEEEKSKGLSVKQAKQLDEFTKLMNHVIHNMESDTLDNGYRGLSRSTTTPFIADFSNPEGVKFMFEYANGLLPKDYANNHWMCQRNLVLPLFGEDGRIDRILLRSSINTSIEPKEIQLVVNPSNDARDFFVDIPEEAKTIVIGEAILDSLSFREIDETVGVMALTGSRKYRTLCNYIKENPEKFQNKRFLVAMDDDIAGYKASKEIVSCLEEIHADYQIFIYPETCKDGNDFLVKEKEKFHRYFQFFDKKFDTNSRNYIDIKKSTQHVVICDSRLDALSFRSVNSECGVMVLQGEDKADFKEPIQKLMLNRELRDKTFVLAMPHSLAGHEETNKMIVFLEKMNLEYKVFEYPDDALSPIRYSLDDHKSFEKSVNQQLFKKENQMRKVQYER</sequence>
<dbReference type="Proteomes" id="UP000199410">
    <property type="component" value="Unassembled WGS sequence"/>
</dbReference>
<dbReference type="Pfam" id="PF13155">
    <property type="entry name" value="Toprim_2"/>
    <property type="match status" value="1"/>
</dbReference>
<evidence type="ECO:0000313" key="1">
    <source>
        <dbReference type="EMBL" id="SER89956.1"/>
    </source>
</evidence>
<reference evidence="1 2" key="1">
    <citation type="submission" date="2016-10" db="EMBL/GenBank/DDBJ databases">
        <authorList>
            <person name="Varghese N."/>
            <person name="Submissions S."/>
        </authorList>
    </citation>
    <scope>NUCLEOTIDE SEQUENCE [LARGE SCALE GENOMIC DNA]</scope>
    <source>
        <strain evidence="1 2">TC-13</strain>
    </source>
</reference>
<protein>
    <submittedName>
        <fullName evidence="1">Toprim-like</fullName>
    </submittedName>
</protein>
<dbReference type="EMBL" id="FOEL01000039">
    <property type="protein sequence ID" value="SER89956.1"/>
    <property type="molecule type" value="Genomic_DNA"/>
</dbReference>
<accession>A0A1H9SYJ8</accession>
<name>A0A1H9SYJ8_9BACI</name>
<gene>
    <name evidence="1" type="ORF">SAMN02787113_04856</name>
</gene>
<dbReference type="Gene3D" id="3.40.1360.10">
    <property type="match status" value="1"/>
</dbReference>
<evidence type="ECO:0000313" key="2">
    <source>
        <dbReference type="Proteomes" id="UP000199410"/>
    </source>
</evidence>
<dbReference type="RefSeq" id="WP_089987443.1">
    <property type="nucleotide sequence ID" value="NZ_FMVP01000040.1"/>
</dbReference>
<comment type="caution">
    <text evidence="1">The sequence shown here is derived from an EMBL/GenBank/DDBJ whole genome shotgun (WGS) entry which is preliminary data.</text>
</comment>
<dbReference type="AlphaFoldDB" id="A0A1H9SYJ8"/>
<proteinExistence type="predicted"/>
<organism evidence="1 2">
    <name type="scientific">Lysinibacillus fusiformis</name>
    <dbReference type="NCBI Taxonomy" id="28031"/>
    <lineage>
        <taxon>Bacteria</taxon>
        <taxon>Bacillati</taxon>
        <taxon>Bacillota</taxon>
        <taxon>Bacilli</taxon>
        <taxon>Bacillales</taxon>
        <taxon>Bacillaceae</taxon>
        <taxon>Lysinibacillus</taxon>
    </lineage>
</organism>